<comment type="caution">
    <text evidence="2">The sequence shown here is derived from an EMBL/GenBank/DDBJ whole genome shotgun (WGS) entry which is preliminary data.</text>
</comment>
<proteinExistence type="predicted"/>
<dbReference type="EMBL" id="BMKL01000001">
    <property type="protein sequence ID" value="GGD90404.1"/>
    <property type="molecule type" value="Genomic_DNA"/>
</dbReference>
<dbReference type="Proteomes" id="UP000619041">
    <property type="component" value="Unassembled WGS sequence"/>
</dbReference>
<sequence length="200" mass="21970">MCLRTVTTSHPLDSRHRPLPTRATPRQATSAAAYSPSPLPSDDDPLLAFAPYLHKRPRRNSITPELQRHFVATLAATGIVNQAARSIGKSMEALYKLRARPGAEGFAAAWDEAHAWGLQRVEDCALERVLSGQSDSLVNYVSKSPEGVLCMLLQIRGEHRVDIRDLVPGHPVYEAIPSRVLEENAQGQESDTTLVRTESA</sequence>
<reference evidence="3" key="1">
    <citation type="journal article" date="2019" name="Int. J. Syst. Evol. Microbiol.">
        <title>The Global Catalogue of Microorganisms (GCM) 10K type strain sequencing project: providing services to taxonomists for standard genome sequencing and annotation.</title>
        <authorList>
            <consortium name="The Broad Institute Genomics Platform"/>
            <consortium name="The Broad Institute Genome Sequencing Center for Infectious Disease"/>
            <person name="Wu L."/>
            <person name="Ma J."/>
        </authorList>
    </citation>
    <scope>NUCLEOTIDE SEQUENCE [LARGE SCALE GENOMIC DNA]</scope>
    <source>
        <strain evidence="3">CGMCC 1.15959</strain>
    </source>
</reference>
<gene>
    <name evidence="2" type="ORF">GCM10011515_07500</name>
</gene>
<accession>A0ABQ1S5N3</accession>
<feature type="compositionally biased region" description="Polar residues" evidence="1">
    <location>
        <begin position="1"/>
        <end position="11"/>
    </location>
</feature>
<protein>
    <submittedName>
        <fullName evidence="2">Uncharacterized protein</fullName>
    </submittedName>
</protein>
<feature type="region of interest" description="Disordered" evidence="1">
    <location>
        <begin position="1"/>
        <end position="42"/>
    </location>
</feature>
<keyword evidence="3" id="KW-1185">Reference proteome</keyword>
<evidence type="ECO:0000256" key="1">
    <source>
        <dbReference type="SAM" id="MobiDB-lite"/>
    </source>
</evidence>
<organism evidence="2 3">
    <name type="scientific">Tsuneonella deserti</name>
    <dbReference type="NCBI Taxonomy" id="2035528"/>
    <lineage>
        <taxon>Bacteria</taxon>
        <taxon>Pseudomonadati</taxon>
        <taxon>Pseudomonadota</taxon>
        <taxon>Alphaproteobacteria</taxon>
        <taxon>Sphingomonadales</taxon>
        <taxon>Erythrobacteraceae</taxon>
        <taxon>Tsuneonella</taxon>
    </lineage>
</organism>
<evidence type="ECO:0000313" key="2">
    <source>
        <dbReference type="EMBL" id="GGD90404.1"/>
    </source>
</evidence>
<name>A0ABQ1S5N3_9SPHN</name>
<evidence type="ECO:0000313" key="3">
    <source>
        <dbReference type="Proteomes" id="UP000619041"/>
    </source>
</evidence>